<feature type="transmembrane region" description="Helical" evidence="2">
    <location>
        <begin position="83"/>
        <end position="103"/>
    </location>
</feature>
<dbReference type="OrthoDB" id="9813301at2"/>
<keyword evidence="2" id="KW-1133">Transmembrane helix</keyword>
<dbReference type="InterPro" id="IPR007391">
    <property type="entry name" value="Vancomycin_resist_VanW"/>
</dbReference>
<dbReference type="PANTHER" id="PTHR35788">
    <property type="entry name" value="EXPORTED PROTEIN-RELATED"/>
    <property type="match status" value="1"/>
</dbReference>
<reference evidence="4 5" key="1">
    <citation type="submission" date="2019-09" db="EMBL/GenBank/DDBJ databases">
        <title>Mumia zhuanghuii sp. nov. isolated from the intestinal contents of plateau pika (Ochotona curzoniae) in the Qinghai-Tibet plateau of China.</title>
        <authorList>
            <person name="Tian Z."/>
        </authorList>
    </citation>
    <scope>NUCLEOTIDE SEQUENCE [LARGE SCALE GENOMIC DNA]</scope>
    <source>
        <strain evidence="5">350</strain>
    </source>
</reference>
<accession>A0A5Q6RX71</accession>
<dbReference type="PANTHER" id="PTHR35788:SF1">
    <property type="entry name" value="EXPORTED PROTEIN"/>
    <property type="match status" value="1"/>
</dbReference>
<evidence type="ECO:0000313" key="5">
    <source>
        <dbReference type="Proteomes" id="UP000307768"/>
    </source>
</evidence>
<proteinExistence type="predicted"/>
<evidence type="ECO:0000259" key="3">
    <source>
        <dbReference type="Pfam" id="PF12229"/>
    </source>
</evidence>
<evidence type="ECO:0000313" key="4">
    <source>
        <dbReference type="EMBL" id="KAA1422682.1"/>
    </source>
</evidence>
<keyword evidence="2" id="KW-0812">Transmembrane</keyword>
<dbReference type="AlphaFoldDB" id="A0A5Q6RX71"/>
<dbReference type="Proteomes" id="UP000307768">
    <property type="component" value="Unassembled WGS sequence"/>
</dbReference>
<dbReference type="Pfam" id="PF12229">
    <property type="entry name" value="PG_binding_4"/>
    <property type="match status" value="2"/>
</dbReference>
<evidence type="ECO:0000256" key="2">
    <source>
        <dbReference type="SAM" id="Phobius"/>
    </source>
</evidence>
<name>A0A5Q6RX71_9ACTN</name>
<gene>
    <name evidence="4" type="ORF">FE697_010895</name>
</gene>
<feature type="domain" description="YoaR-like putative peptidoglycan binding" evidence="3">
    <location>
        <begin position="155"/>
        <end position="258"/>
    </location>
</feature>
<feature type="region of interest" description="Disordered" evidence="1">
    <location>
        <begin position="32"/>
        <end position="74"/>
    </location>
</feature>
<comment type="caution">
    <text evidence="4">The sequence shown here is derived from an EMBL/GenBank/DDBJ whole genome shotgun (WGS) entry which is preliminary data.</text>
</comment>
<organism evidence="4 5">
    <name type="scientific">Mumia zhuanghuii</name>
    <dbReference type="NCBI Taxonomy" id="2585211"/>
    <lineage>
        <taxon>Bacteria</taxon>
        <taxon>Bacillati</taxon>
        <taxon>Actinomycetota</taxon>
        <taxon>Actinomycetes</taxon>
        <taxon>Propionibacteriales</taxon>
        <taxon>Nocardioidaceae</taxon>
        <taxon>Mumia</taxon>
    </lineage>
</organism>
<evidence type="ECO:0000256" key="1">
    <source>
        <dbReference type="SAM" id="MobiDB-lite"/>
    </source>
</evidence>
<sequence length="647" mass="69100">MRNSLVSIWTRPGSASRCSTTVRTTVPSCALPRARRTRARRRSSSIADRHALPGTRGHPLATAPTLSEQDPTLQEQSRKRGNIIALIVLAAVGIVVVVGYVVLHFATSDRVPSGTEIGGVDVGMLSLDEARSTLGDALKEPAAEPVRIVRGKKTYELTPKEAGLAVDLDASIDQTGAASSVWNPLTMIDVLIGSEDFPVELDVDQKTLDSAVVSIAEDTDREVAEGRIDFPDGRPEVTEPKAGRAVDQEATVAMVRDAYPLEHTALELPVDSLEPSVTSDDLTAAVSEVAEPAVSGPVKIVVGKKSAELEPADYAAALSIQVTDGKLEPVLDPKKLAEPLAEATSGIGTPAKDATIAIRNGAPTVVPGTPGVGVAAADVATAIVPVLAKSGDERVLTVEASKKQPDRTTDDLKKLAIVEKVSSFTTRFPYATYRNINQGRAAELVNGTILEPGETFSFNDTVGERTAANGFTAGFMISNGVFREDLGGGVSQVATTLYNAGFFAGLEDVNHKPHSFYIDRYPVGREATVAWPTLDLKFKNTTDHGIYIQAWVNKSTPSSQGSMNVTMWGTKKWDVTAGVSSKRNFRSPATRYDATDKCVPQSGVTGFDIDVYRTFKIDGKVVDRETITANYNAADNVKCQKPPKKRD</sequence>
<feature type="compositionally biased region" description="Basic residues" evidence="1">
    <location>
        <begin position="33"/>
        <end position="43"/>
    </location>
</feature>
<feature type="compositionally biased region" description="Polar residues" evidence="1">
    <location>
        <begin position="64"/>
        <end position="74"/>
    </location>
</feature>
<dbReference type="InterPro" id="IPR052913">
    <property type="entry name" value="Glycopeptide_resist_protein"/>
</dbReference>
<protein>
    <recommendedName>
        <fullName evidence="3">YoaR-like putative peptidoglycan binding domain-containing protein</fullName>
    </recommendedName>
</protein>
<feature type="domain" description="YoaR-like putative peptidoglycan binding" evidence="3">
    <location>
        <begin position="322"/>
        <end position="390"/>
    </location>
</feature>
<dbReference type="InterPro" id="IPR022029">
    <property type="entry name" value="YoaR-like_PG-bd"/>
</dbReference>
<dbReference type="Pfam" id="PF04294">
    <property type="entry name" value="VanW"/>
    <property type="match status" value="1"/>
</dbReference>
<dbReference type="EMBL" id="VDFQ02000003">
    <property type="protein sequence ID" value="KAA1422682.1"/>
    <property type="molecule type" value="Genomic_DNA"/>
</dbReference>
<keyword evidence="2" id="KW-0472">Membrane</keyword>